<gene>
    <name evidence="1" type="ORF">LCPAC304_01100</name>
</gene>
<dbReference type="EMBL" id="MK500565">
    <property type="protein sequence ID" value="QBK91772.1"/>
    <property type="molecule type" value="Genomic_DNA"/>
</dbReference>
<name>A0A481Z8S5_9VIRU</name>
<reference evidence="1" key="1">
    <citation type="journal article" date="2019" name="MBio">
        <title>Virus Genomes from Deep Sea Sediments Expand the Ocean Megavirome and Support Independent Origins of Viral Gigantism.</title>
        <authorList>
            <person name="Backstrom D."/>
            <person name="Yutin N."/>
            <person name="Jorgensen S.L."/>
            <person name="Dharamshi J."/>
            <person name="Homa F."/>
            <person name="Zaremba-Niedwiedzka K."/>
            <person name="Spang A."/>
            <person name="Wolf Y.I."/>
            <person name="Koonin E.V."/>
            <person name="Ettema T.J."/>
        </authorList>
    </citation>
    <scope>NUCLEOTIDE SEQUENCE</scope>
</reference>
<accession>A0A481Z8S5</accession>
<sequence length="52" mass="6142">MHERMVVLGIERQQSMQLKLDIYTVYGMPTKTDALGMKRQHPMQLEMDIYSV</sequence>
<evidence type="ECO:0000313" key="1">
    <source>
        <dbReference type="EMBL" id="QBK91772.1"/>
    </source>
</evidence>
<proteinExistence type="predicted"/>
<protein>
    <submittedName>
        <fullName evidence="1">Uncharacterized protein</fullName>
    </submittedName>
</protein>
<organism evidence="1">
    <name type="scientific">Pithovirus LCPAC304</name>
    <dbReference type="NCBI Taxonomy" id="2506594"/>
    <lineage>
        <taxon>Viruses</taxon>
        <taxon>Pithoviruses</taxon>
    </lineage>
</organism>